<feature type="transmembrane region" description="Helical" evidence="1">
    <location>
        <begin position="76"/>
        <end position="97"/>
    </location>
</feature>
<protein>
    <submittedName>
        <fullName evidence="2">Uncharacterized protein</fullName>
    </submittedName>
</protein>
<reference evidence="2" key="1">
    <citation type="submission" date="2022-01" db="EMBL/GenBank/DDBJ databases">
        <title>Whole genome-based taxonomy of the Shewanellaceae.</title>
        <authorList>
            <person name="Martin-Rodriguez A.J."/>
        </authorList>
    </citation>
    <scope>NUCLEOTIDE SEQUENCE</scope>
    <source>
        <strain evidence="2">DSM 16422</strain>
    </source>
</reference>
<feature type="transmembrane region" description="Helical" evidence="1">
    <location>
        <begin position="45"/>
        <end position="61"/>
    </location>
</feature>
<name>A0A9X1ZN49_9GAMM</name>
<dbReference type="RefSeq" id="WP_248995651.1">
    <property type="nucleotide sequence ID" value="NZ_JAKIKP010000006.1"/>
</dbReference>
<proteinExistence type="predicted"/>
<evidence type="ECO:0000313" key="3">
    <source>
        <dbReference type="Proteomes" id="UP001139333"/>
    </source>
</evidence>
<dbReference type="Proteomes" id="UP001139333">
    <property type="component" value="Unassembled WGS sequence"/>
</dbReference>
<dbReference type="EMBL" id="JAKIKP010000006">
    <property type="protein sequence ID" value="MCL1142965.1"/>
    <property type="molecule type" value="Genomic_DNA"/>
</dbReference>
<keyword evidence="1" id="KW-1133">Transmembrane helix</keyword>
<gene>
    <name evidence="2" type="ORF">L2672_09695</name>
</gene>
<organism evidence="2 3">
    <name type="scientific">Shewanella gaetbuli</name>
    <dbReference type="NCBI Taxonomy" id="220752"/>
    <lineage>
        <taxon>Bacteria</taxon>
        <taxon>Pseudomonadati</taxon>
        <taxon>Pseudomonadota</taxon>
        <taxon>Gammaproteobacteria</taxon>
        <taxon>Alteromonadales</taxon>
        <taxon>Shewanellaceae</taxon>
        <taxon>Shewanella</taxon>
    </lineage>
</organism>
<keyword evidence="1" id="KW-0812">Transmembrane</keyword>
<accession>A0A9X1ZN49</accession>
<keyword evidence="1" id="KW-0472">Membrane</keyword>
<keyword evidence="3" id="KW-1185">Reference proteome</keyword>
<evidence type="ECO:0000256" key="1">
    <source>
        <dbReference type="SAM" id="Phobius"/>
    </source>
</evidence>
<sequence length="182" mass="21129">MSKHIKDFLPKPLNEDELNFIEKRGVESGRILDDAWSVSESARKFRIAFWFCLALCVIPIYDRENGSFFWETLAEAGPLLVAGYMAVIGFGICWFKLRRESNILYRQAEAIREFPLPLYEIAIWYGSLDGFGNFKGMFMLTHNGQKISVLYPSLKAERNEDLVARGRVRMDNDSDWREKTKT</sequence>
<comment type="caution">
    <text evidence="2">The sequence shown here is derived from an EMBL/GenBank/DDBJ whole genome shotgun (WGS) entry which is preliminary data.</text>
</comment>
<dbReference type="AlphaFoldDB" id="A0A9X1ZN49"/>
<evidence type="ECO:0000313" key="2">
    <source>
        <dbReference type="EMBL" id="MCL1142965.1"/>
    </source>
</evidence>